<accession>A0A3T0RZB2</accession>
<dbReference type="Proteomes" id="UP000285875">
    <property type="component" value="Chromosome"/>
</dbReference>
<dbReference type="EMBL" id="CP025570">
    <property type="protein sequence ID" value="AZZ39432.1"/>
    <property type="molecule type" value="Genomic_DNA"/>
</dbReference>
<name>A0A3T0RZB2_9ACTN</name>
<keyword evidence="1" id="KW-0812">Transmembrane</keyword>
<evidence type="ECO:0000256" key="1">
    <source>
        <dbReference type="SAM" id="Phobius"/>
    </source>
</evidence>
<sequence length="124" mass="14300">MIRLLWALSAHTRYYLRRYMPTNIALDAIRTRRGLKWGTPAMLLAAPYFLAAKYCLTLIEHGGPGWLNLLVLVFCWNALKFLIMGPVSLVLLIRARLEESATRRRDRRALRPIELAEPARARTP</sequence>
<evidence type="ECO:0000313" key="3">
    <source>
        <dbReference type="Proteomes" id="UP000285875"/>
    </source>
</evidence>
<organism evidence="2 3">
    <name type="scientific">Acidipropionibacterium jensenii</name>
    <dbReference type="NCBI Taxonomy" id="1749"/>
    <lineage>
        <taxon>Bacteria</taxon>
        <taxon>Bacillati</taxon>
        <taxon>Actinomycetota</taxon>
        <taxon>Actinomycetes</taxon>
        <taxon>Propionibacteriales</taxon>
        <taxon>Propionibacteriaceae</taxon>
        <taxon>Acidipropionibacterium</taxon>
    </lineage>
</organism>
<keyword evidence="1" id="KW-1133">Transmembrane helix</keyword>
<protein>
    <submittedName>
        <fullName evidence="2">Sulfate permease</fullName>
    </submittedName>
</protein>
<proteinExistence type="predicted"/>
<reference evidence="3" key="1">
    <citation type="submission" date="2017-12" db="EMBL/GenBank/DDBJ databases">
        <title>Whole genome sequencing of Acidipropionibacterium jensenii strains JS279 and JS280.</title>
        <authorList>
            <person name="Deptula P."/>
            <person name="Laine P."/>
            <person name="Smolander O.-P."/>
            <person name="Paulin L."/>
            <person name="Auvinen P."/>
            <person name="Varmanen P."/>
        </authorList>
    </citation>
    <scope>NUCLEOTIDE SEQUENCE [LARGE SCALE GENOMIC DNA]</scope>
    <source>
        <strain evidence="3">JS280</strain>
    </source>
</reference>
<dbReference type="RefSeq" id="WP_097798826.1">
    <property type="nucleotide sequence ID" value="NZ_CP025570.1"/>
</dbReference>
<feature type="transmembrane region" description="Helical" evidence="1">
    <location>
        <begin position="65"/>
        <end position="93"/>
    </location>
</feature>
<gene>
    <name evidence="2" type="ORF">C0Z10_06360</name>
</gene>
<dbReference type="AlphaFoldDB" id="A0A3T0RZB2"/>
<dbReference type="KEGG" id="aji:C0Z10_06360"/>
<feature type="transmembrane region" description="Helical" evidence="1">
    <location>
        <begin position="40"/>
        <end position="59"/>
    </location>
</feature>
<keyword evidence="1" id="KW-0472">Membrane</keyword>
<evidence type="ECO:0000313" key="2">
    <source>
        <dbReference type="EMBL" id="AZZ39432.1"/>
    </source>
</evidence>